<feature type="compositionally biased region" description="Acidic residues" evidence="8">
    <location>
        <begin position="30"/>
        <end position="43"/>
    </location>
</feature>
<sequence>MSDTFRKAMLNRLPPVAPTRAPWAAGNAEGMDEDQEELEEGDSMAELGQSLPSSSRSRSNDQDLSPISAAAYFGQALEVQPTSRPGIAFRAYYTPPALAAASSATASGSSAPAAKPKGSVLLCHHGAGSSGLSFAVLAKEVKERDAELGVLAFDARGHGKTKTQPVEAEHDLSLITLTADLMALIQHMFPDPAEAPALLLMGHSMGAAPILEASPALQKLGYNVPGVVVLDVVEGTAVESLPLMKGILSHRPRTFKSVIDGIHWHITSNAIRNPTSARISVPSYLTPSPSSGTDTDVGERQTWRADLMPTEPFWQEWWSGLSQKFLQAKCARLLVLAGQERLDKDLMVGQMQGKFQLDVMQDVGHYLHEDDPAHLASTVIAFWRRNTRVLVLPPKVGQAVSGGKALEVKRVGEV</sequence>
<feature type="active site" evidence="7">
    <location>
        <position position="231"/>
    </location>
</feature>
<dbReference type="Gene3D" id="3.40.50.1820">
    <property type="entry name" value="alpha/beta hydrolase"/>
    <property type="match status" value="1"/>
</dbReference>
<comment type="caution">
    <text evidence="10">The sequence shown here is derived from an EMBL/GenBank/DDBJ whole genome shotgun (WGS) entry which is preliminary data.</text>
</comment>
<dbReference type="InterPro" id="IPR000073">
    <property type="entry name" value="AB_hydrolase_1"/>
</dbReference>
<evidence type="ECO:0000259" key="9">
    <source>
        <dbReference type="Pfam" id="PF12697"/>
    </source>
</evidence>
<feature type="domain" description="AB hydrolase-1" evidence="9">
    <location>
        <begin position="121"/>
        <end position="373"/>
    </location>
</feature>
<dbReference type="AlphaFoldDB" id="A0AA38LU84"/>
<comment type="catalytic activity">
    <reaction evidence="5">
        <text>[phosphatase 2A protein]-C-terminal L-leucine methyl ester + H2O = [phosphatase 2A protein]-C-terminal L-leucine + methanol + H(+)</text>
        <dbReference type="Rhea" id="RHEA:48548"/>
        <dbReference type="Rhea" id="RHEA-COMP:12134"/>
        <dbReference type="Rhea" id="RHEA-COMP:12135"/>
        <dbReference type="ChEBI" id="CHEBI:15377"/>
        <dbReference type="ChEBI" id="CHEBI:15378"/>
        <dbReference type="ChEBI" id="CHEBI:17790"/>
        <dbReference type="ChEBI" id="CHEBI:90516"/>
        <dbReference type="ChEBI" id="CHEBI:90517"/>
        <dbReference type="EC" id="3.1.1.89"/>
    </reaction>
</comment>
<feature type="active site" evidence="7">
    <location>
        <position position="365"/>
    </location>
</feature>
<dbReference type="PIRSF" id="PIRSF022950">
    <property type="entry name" value="PPase_methylesterase_euk"/>
    <property type="match status" value="1"/>
</dbReference>
<reference evidence="10" key="1">
    <citation type="journal article" date="2022" name="G3 (Bethesda)">
        <title>High quality genome of the basidiomycete yeast Dioszegia hungarica PDD-24b-2 isolated from cloud water.</title>
        <authorList>
            <person name="Jarrige D."/>
            <person name="Haridas S."/>
            <person name="Bleykasten-Grosshans C."/>
            <person name="Joly M."/>
            <person name="Nadalig T."/>
            <person name="Sancelme M."/>
            <person name="Vuilleumier S."/>
            <person name="Grigoriev I.V."/>
            <person name="Amato P."/>
            <person name="Bringel F."/>
        </authorList>
    </citation>
    <scope>NUCLEOTIDE SEQUENCE</scope>
    <source>
        <strain evidence="10">PDD-24b-2</strain>
    </source>
</reference>
<accession>A0AA38LU84</accession>
<evidence type="ECO:0000256" key="8">
    <source>
        <dbReference type="SAM" id="MobiDB-lite"/>
    </source>
</evidence>
<name>A0AA38LU84_9TREE</name>
<evidence type="ECO:0000256" key="1">
    <source>
        <dbReference type="ARBA" id="ARBA00008645"/>
    </source>
</evidence>
<dbReference type="EC" id="3.1.1.-" evidence="6"/>
<keyword evidence="11" id="KW-1185">Reference proteome</keyword>
<evidence type="ECO:0000256" key="6">
    <source>
        <dbReference type="PIRNR" id="PIRNR022950"/>
    </source>
</evidence>
<keyword evidence="3 6" id="KW-0719">Serine esterase</keyword>
<dbReference type="GeneID" id="77731931"/>
<dbReference type="PANTHER" id="PTHR14189">
    <property type="entry name" value="PROTEIN PHOSPHATASE METHYLESTERASE-1 RELATED"/>
    <property type="match status" value="1"/>
</dbReference>
<evidence type="ECO:0000256" key="3">
    <source>
        <dbReference type="ARBA" id="ARBA00022487"/>
    </source>
</evidence>
<dbReference type="PANTHER" id="PTHR14189:SF0">
    <property type="entry name" value="PROTEIN PHOSPHATASE METHYLESTERASE 1"/>
    <property type="match status" value="1"/>
</dbReference>
<organism evidence="10 11">
    <name type="scientific">Dioszegia hungarica</name>
    <dbReference type="NCBI Taxonomy" id="4972"/>
    <lineage>
        <taxon>Eukaryota</taxon>
        <taxon>Fungi</taxon>
        <taxon>Dikarya</taxon>
        <taxon>Basidiomycota</taxon>
        <taxon>Agaricomycotina</taxon>
        <taxon>Tremellomycetes</taxon>
        <taxon>Tremellales</taxon>
        <taxon>Bulleribasidiaceae</taxon>
        <taxon>Dioszegia</taxon>
    </lineage>
</organism>
<keyword evidence="4 6" id="KW-0378">Hydrolase</keyword>
<comment type="similarity">
    <text evidence="1 6">Belongs to the AB hydrolase superfamily.</text>
</comment>
<dbReference type="InterPro" id="IPR016812">
    <property type="entry name" value="PPase_methylesterase_euk"/>
</dbReference>
<dbReference type="EMBL" id="JAKWFO010000005">
    <property type="protein sequence ID" value="KAI9635323.1"/>
    <property type="molecule type" value="Genomic_DNA"/>
</dbReference>
<dbReference type="GO" id="GO:0051723">
    <property type="term" value="F:protein methylesterase activity"/>
    <property type="evidence" value="ECO:0007669"/>
    <property type="project" value="UniProtKB-EC"/>
</dbReference>
<dbReference type="Proteomes" id="UP001164286">
    <property type="component" value="Unassembled WGS sequence"/>
</dbReference>
<feature type="compositionally biased region" description="Low complexity" evidence="8">
    <location>
        <begin position="49"/>
        <end position="63"/>
    </location>
</feature>
<proteinExistence type="inferred from homology"/>
<comment type="function">
    <text evidence="6">Demethylates proteins that have been reversibly carboxymethylated.</text>
</comment>
<evidence type="ECO:0000256" key="5">
    <source>
        <dbReference type="ARBA" id="ARBA00049203"/>
    </source>
</evidence>
<protein>
    <recommendedName>
        <fullName evidence="2 6">Protein phosphatase methylesterase 1</fullName>
        <shortName evidence="6">PME-1</shortName>
        <ecNumber evidence="6">3.1.1.-</ecNumber>
    </recommendedName>
</protein>
<evidence type="ECO:0000256" key="2">
    <source>
        <dbReference type="ARBA" id="ARBA00020672"/>
    </source>
</evidence>
<feature type="active site" evidence="7">
    <location>
        <position position="204"/>
    </location>
</feature>
<dbReference type="InterPro" id="IPR029058">
    <property type="entry name" value="AB_hydrolase_fold"/>
</dbReference>
<gene>
    <name evidence="10" type="ORF">MKK02DRAFT_44009</name>
</gene>
<dbReference type="RefSeq" id="XP_052945100.1">
    <property type="nucleotide sequence ID" value="XM_053092726.1"/>
</dbReference>
<feature type="region of interest" description="Disordered" evidence="8">
    <location>
        <begin position="1"/>
        <end position="63"/>
    </location>
</feature>
<evidence type="ECO:0000256" key="7">
    <source>
        <dbReference type="PIRSR" id="PIRSR022950-1"/>
    </source>
</evidence>
<evidence type="ECO:0000313" key="10">
    <source>
        <dbReference type="EMBL" id="KAI9635323.1"/>
    </source>
</evidence>
<dbReference type="Pfam" id="PF12697">
    <property type="entry name" value="Abhydrolase_6"/>
    <property type="match status" value="1"/>
</dbReference>
<evidence type="ECO:0000313" key="11">
    <source>
        <dbReference type="Proteomes" id="UP001164286"/>
    </source>
</evidence>
<evidence type="ECO:0000256" key="4">
    <source>
        <dbReference type="ARBA" id="ARBA00022801"/>
    </source>
</evidence>
<dbReference type="SUPFAM" id="SSF53474">
    <property type="entry name" value="alpha/beta-Hydrolases"/>
    <property type="match status" value="1"/>
</dbReference>